<accession>A0A6J8BGZ0</accession>
<dbReference type="OrthoDB" id="6184310at2759"/>
<proteinExistence type="predicted"/>
<gene>
    <name evidence="1" type="ORF">MCOR_17263</name>
</gene>
<dbReference type="Proteomes" id="UP000507470">
    <property type="component" value="Unassembled WGS sequence"/>
</dbReference>
<evidence type="ECO:0000313" key="1">
    <source>
        <dbReference type="EMBL" id="CAC5381387.1"/>
    </source>
</evidence>
<dbReference type="EMBL" id="CACVKT020003054">
    <property type="protein sequence ID" value="CAC5381387.1"/>
    <property type="molecule type" value="Genomic_DNA"/>
</dbReference>
<dbReference type="AlphaFoldDB" id="A0A6J8BGZ0"/>
<name>A0A6J8BGZ0_MYTCO</name>
<sequence>MLRFNSQQNAPDKPESFKIQDSTISRQARLLPERRRSTFSAELINKRSSFVQCHLERIADFMLQGQDVWWFFENGGLVFFDGPNDPSSRPEGPPLHHFRSSGLKDEEKILKNAWAKVVDKFESGYLLLPLKKLKVFDDDGNSKNVSWCEKHTLNEDNASDITISYQPDMQDYEAITIIKENDEPMDQIRNSSHLPVDECTDSNDEVSNAMEEGCTLLKVKPSRHSDQPEVHVLAVDHQRKQQENSETKEKYKSYIKVLRWAVQPNSTDAHESLINKPKTLPAKKPLSCKRKLFDSEISNQEFASRRKKTTFDLVVQLLGPSSDVDDCIKYRELKLKHPGHKSFISAFDQSFSKLQIQVSKKYFALKEETKDDGKENRENLLADKEIAQKLLDHWGMYYF</sequence>
<evidence type="ECO:0000313" key="2">
    <source>
        <dbReference type="Proteomes" id="UP000507470"/>
    </source>
</evidence>
<reference evidence="1 2" key="1">
    <citation type="submission" date="2020-06" db="EMBL/GenBank/DDBJ databases">
        <authorList>
            <person name="Li R."/>
            <person name="Bekaert M."/>
        </authorList>
    </citation>
    <scope>NUCLEOTIDE SEQUENCE [LARGE SCALE GENOMIC DNA]</scope>
    <source>
        <strain evidence="2">wild</strain>
    </source>
</reference>
<protein>
    <submittedName>
        <fullName evidence="1">Uncharacterized protein</fullName>
    </submittedName>
</protein>
<organism evidence="1 2">
    <name type="scientific">Mytilus coruscus</name>
    <name type="common">Sea mussel</name>
    <dbReference type="NCBI Taxonomy" id="42192"/>
    <lineage>
        <taxon>Eukaryota</taxon>
        <taxon>Metazoa</taxon>
        <taxon>Spiralia</taxon>
        <taxon>Lophotrochozoa</taxon>
        <taxon>Mollusca</taxon>
        <taxon>Bivalvia</taxon>
        <taxon>Autobranchia</taxon>
        <taxon>Pteriomorphia</taxon>
        <taxon>Mytilida</taxon>
        <taxon>Mytiloidea</taxon>
        <taxon>Mytilidae</taxon>
        <taxon>Mytilinae</taxon>
        <taxon>Mytilus</taxon>
    </lineage>
</organism>
<keyword evidence="2" id="KW-1185">Reference proteome</keyword>